<sequence>MVYNTKKKLEAGDSFERKFGSGGHNKTLTDEFLVSLFAEIEEDASILVL</sequence>
<gene>
    <name evidence="1" type="ORF">FKW44_004145</name>
</gene>
<accession>A0A7T8HLG1</accession>
<organism evidence="1 2">
    <name type="scientific">Caligus rogercresseyi</name>
    <name type="common">Sea louse</name>
    <dbReference type="NCBI Taxonomy" id="217165"/>
    <lineage>
        <taxon>Eukaryota</taxon>
        <taxon>Metazoa</taxon>
        <taxon>Ecdysozoa</taxon>
        <taxon>Arthropoda</taxon>
        <taxon>Crustacea</taxon>
        <taxon>Multicrustacea</taxon>
        <taxon>Hexanauplia</taxon>
        <taxon>Copepoda</taxon>
        <taxon>Siphonostomatoida</taxon>
        <taxon>Caligidae</taxon>
        <taxon>Caligus</taxon>
    </lineage>
</organism>
<evidence type="ECO:0000313" key="2">
    <source>
        <dbReference type="Proteomes" id="UP000595437"/>
    </source>
</evidence>
<proteinExistence type="predicted"/>
<dbReference type="Proteomes" id="UP000595437">
    <property type="component" value="Chromosome 3"/>
</dbReference>
<dbReference type="AlphaFoldDB" id="A0A7T8HLG1"/>
<reference evidence="2" key="1">
    <citation type="submission" date="2021-01" db="EMBL/GenBank/DDBJ databases">
        <title>Caligus Genome Assembly.</title>
        <authorList>
            <person name="Gallardo-Escarate C."/>
        </authorList>
    </citation>
    <scope>NUCLEOTIDE SEQUENCE [LARGE SCALE GENOMIC DNA]</scope>
</reference>
<protein>
    <submittedName>
        <fullName evidence="1">Uncharacterized protein</fullName>
    </submittedName>
</protein>
<name>A0A7T8HLG1_CALRO</name>
<evidence type="ECO:0000313" key="1">
    <source>
        <dbReference type="EMBL" id="QQP52117.1"/>
    </source>
</evidence>
<keyword evidence="2" id="KW-1185">Reference proteome</keyword>
<dbReference type="EMBL" id="CP045892">
    <property type="protein sequence ID" value="QQP52117.1"/>
    <property type="molecule type" value="Genomic_DNA"/>
</dbReference>